<keyword evidence="2" id="KW-1133">Transmembrane helix</keyword>
<dbReference type="AlphaFoldDB" id="A0A6G7YBF7"/>
<sequence length="100" mass="11041">MAQQQPPSEHSDGPPYGDPWLAFSYLVSGATIYGLLGWGLDQWLGTKFLVVIGILTGVALAIYMTFGRFGGLAARQDKRCDKPDKKSQGRRESELPREPE</sequence>
<accession>A0A6G7YBF7</accession>
<feature type="region of interest" description="Disordered" evidence="1">
    <location>
        <begin position="77"/>
        <end position="100"/>
    </location>
</feature>
<evidence type="ECO:0000256" key="2">
    <source>
        <dbReference type="SAM" id="Phobius"/>
    </source>
</evidence>
<dbReference type="KEGG" id="npi:G7071_11115"/>
<dbReference type="RefSeq" id="WP_166313525.1">
    <property type="nucleotide sequence ID" value="NZ_CP049866.1"/>
</dbReference>
<evidence type="ECO:0000256" key="1">
    <source>
        <dbReference type="SAM" id="MobiDB-lite"/>
    </source>
</evidence>
<evidence type="ECO:0000313" key="4">
    <source>
        <dbReference type="Proteomes" id="UP000502035"/>
    </source>
</evidence>
<gene>
    <name evidence="3" type="ORF">G7071_11115</name>
</gene>
<evidence type="ECO:0000313" key="3">
    <source>
        <dbReference type="EMBL" id="QIK74059.1"/>
    </source>
</evidence>
<reference evidence="3 4" key="1">
    <citation type="submission" date="2020-03" db="EMBL/GenBank/DDBJ databases">
        <title>Nocardioides sp. nov., isolated from fish.</title>
        <authorList>
            <person name="Hyun D.-W."/>
            <person name="Bae J.-W."/>
        </authorList>
    </citation>
    <scope>NUCLEOTIDE SEQUENCE [LARGE SCALE GENOMIC DNA]</scope>
    <source>
        <strain evidence="3 4">HDW12A</strain>
    </source>
</reference>
<feature type="transmembrane region" description="Helical" evidence="2">
    <location>
        <begin position="20"/>
        <end position="36"/>
    </location>
</feature>
<dbReference type="EMBL" id="CP049866">
    <property type="protein sequence ID" value="QIK74059.1"/>
    <property type="molecule type" value="Genomic_DNA"/>
</dbReference>
<keyword evidence="4" id="KW-1185">Reference proteome</keyword>
<keyword evidence="2" id="KW-0472">Membrane</keyword>
<proteinExistence type="predicted"/>
<keyword evidence="2" id="KW-0812">Transmembrane</keyword>
<dbReference type="Proteomes" id="UP000502035">
    <property type="component" value="Chromosome"/>
</dbReference>
<organism evidence="3 4">
    <name type="scientific">Nocardioides piscis</name>
    <dbReference type="NCBI Taxonomy" id="2714938"/>
    <lineage>
        <taxon>Bacteria</taxon>
        <taxon>Bacillati</taxon>
        <taxon>Actinomycetota</taxon>
        <taxon>Actinomycetes</taxon>
        <taxon>Propionibacteriales</taxon>
        <taxon>Nocardioidaceae</taxon>
        <taxon>Nocardioides</taxon>
    </lineage>
</organism>
<feature type="transmembrane region" description="Helical" evidence="2">
    <location>
        <begin position="48"/>
        <end position="66"/>
    </location>
</feature>
<name>A0A6G7YBF7_9ACTN</name>
<protein>
    <submittedName>
        <fullName evidence="3">AtpZ/AtpI family protein</fullName>
    </submittedName>
</protein>